<dbReference type="PANTHER" id="PTHR34126:SF9">
    <property type="entry name" value="OS04G0629000 PROTEIN"/>
    <property type="match status" value="1"/>
</dbReference>
<reference evidence="2" key="2">
    <citation type="submission" date="2018-03" db="EMBL/GenBank/DDBJ databases">
        <title>The Triticum urartu genome reveals the dynamic nature of wheat genome evolution.</title>
        <authorList>
            <person name="Ling H."/>
            <person name="Ma B."/>
            <person name="Shi X."/>
            <person name="Liu H."/>
            <person name="Dong L."/>
            <person name="Sun H."/>
            <person name="Cao Y."/>
            <person name="Gao Q."/>
            <person name="Zheng S."/>
            <person name="Li Y."/>
            <person name="Yu Y."/>
            <person name="Du H."/>
            <person name="Qi M."/>
            <person name="Li Y."/>
            <person name="Yu H."/>
            <person name="Cui Y."/>
            <person name="Wang N."/>
            <person name="Chen C."/>
            <person name="Wu H."/>
            <person name="Zhao Y."/>
            <person name="Zhang J."/>
            <person name="Li Y."/>
            <person name="Zhou W."/>
            <person name="Zhang B."/>
            <person name="Hu W."/>
            <person name="Eijk M."/>
            <person name="Tang J."/>
            <person name="Witsenboer H."/>
            <person name="Zhao S."/>
            <person name="Li Z."/>
            <person name="Zhang A."/>
            <person name="Wang D."/>
            <person name="Liang C."/>
        </authorList>
    </citation>
    <scope>NUCLEOTIDE SEQUENCE [LARGE SCALE GENOMIC DNA]</scope>
    <source>
        <strain evidence="2">cv. G1812</strain>
    </source>
</reference>
<reference evidence="3" key="1">
    <citation type="journal article" date="2013" name="Nature">
        <title>Draft genome of the wheat A-genome progenitor Triticum urartu.</title>
        <authorList>
            <person name="Ling H.Q."/>
            <person name="Zhao S."/>
            <person name="Liu D."/>
            <person name="Wang J."/>
            <person name="Sun H."/>
            <person name="Zhang C."/>
            <person name="Fan H."/>
            <person name="Li D."/>
            <person name="Dong L."/>
            <person name="Tao Y."/>
            <person name="Gao C."/>
            <person name="Wu H."/>
            <person name="Li Y."/>
            <person name="Cui Y."/>
            <person name="Guo X."/>
            <person name="Zheng S."/>
            <person name="Wang B."/>
            <person name="Yu K."/>
            <person name="Liang Q."/>
            <person name="Yang W."/>
            <person name="Lou X."/>
            <person name="Chen J."/>
            <person name="Feng M."/>
            <person name="Jian J."/>
            <person name="Zhang X."/>
            <person name="Luo G."/>
            <person name="Jiang Y."/>
            <person name="Liu J."/>
            <person name="Wang Z."/>
            <person name="Sha Y."/>
            <person name="Zhang B."/>
            <person name="Wu H."/>
            <person name="Tang D."/>
            <person name="Shen Q."/>
            <person name="Xue P."/>
            <person name="Zou S."/>
            <person name="Wang X."/>
            <person name="Liu X."/>
            <person name="Wang F."/>
            <person name="Yang Y."/>
            <person name="An X."/>
            <person name="Dong Z."/>
            <person name="Zhang K."/>
            <person name="Zhang X."/>
            <person name="Luo M.C."/>
            <person name="Dvorak J."/>
            <person name="Tong Y."/>
            <person name="Wang J."/>
            <person name="Yang H."/>
            <person name="Li Z."/>
            <person name="Wang D."/>
            <person name="Zhang A."/>
            <person name="Wang J."/>
        </authorList>
    </citation>
    <scope>NUCLEOTIDE SEQUENCE</scope>
    <source>
        <strain evidence="3">cv. G1812</strain>
    </source>
</reference>
<protein>
    <recommendedName>
        <fullName evidence="4">Peroxisome biogenesis protein 22</fullName>
    </recommendedName>
</protein>
<feature type="compositionally biased region" description="Low complexity" evidence="1">
    <location>
        <begin position="91"/>
        <end position="100"/>
    </location>
</feature>
<evidence type="ECO:0000313" key="2">
    <source>
        <dbReference type="EnsemblPlants" id="TuG1812G0200005245.01.T02"/>
    </source>
</evidence>
<dbReference type="GO" id="GO:0007031">
    <property type="term" value="P:peroxisome organization"/>
    <property type="evidence" value="ECO:0007669"/>
    <property type="project" value="InterPro"/>
</dbReference>
<organism evidence="2 3">
    <name type="scientific">Triticum urartu</name>
    <name type="common">Red wild einkorn</name>
    <name type="synonym">Crithodium urartu</name>
    <dbReference type="NCBI Taxonomy" id="4572"/>
    <lineage>
        <taxon>Eukaryota</taxon>
        <taxon>Viridiplantae</taxon>
        <taxon>Streptophyta</taxon>
        <taxon>Embryophyta</taxon>
        <taxon>Tracheophyta</taxon>
        <taxon>Spermatophyta</taxon>
        <taxon>Magnoliopsida</taxon>
        <taxon>Liliopsida</taxon>
        <taxon>Poales</taxon>
        <taxon>Poaceae</taxon>
        <taxon>BOP clade</taxon>
        <taxon>Pooideae</taxon>
        <taxon>Triticodae</taxon>
        <taxon>Triticeae</taxon>
        <taxon>Triticinae</taxon>
        <taxon>Triticum</taxon>
    </lineage>
</organism>
<feature type="region of interest" description="Disordered" evidence="1">
    <location>
        <begin position="80"/>
        <end position="109"/>
    </location>
</feature>
<accession>A0A8R7TMR4</accession>
<proteinExistence type="predicted"/>
<dbReference type="AlphaFoldDB" id="A0A8R7TMR4"/>
<feature type="compositionally biased region" description="Low complexity" evidence="1">
    <location>
        <begin position="1"/>
        <end position="19"/>
    </location>
</feature>
<keyword evidence="3" id="KW-1185">Reference proteome</keyword>
<dbReference type="Gramene" id="TuG1812G0200005245.01.T02">
    <property type="protein sequence ID" value="TuG1812G0200005245.01.T02"/>
    <property type="gene ID" value="TuG1812G0200005245.01"/>
</dbReference>
<evidence type="ECO:0000313" key="3">
    <source>
        <dbReference type="Proteomes" id="UP000015106"/>
    </source>
</evidence>
<dbReference type="Proteomes" id="UP000015106">
    <property type="component" value="Chromosome 2"/>
</dbReference>
<dbReference type="Pfam" id="PF22978">
    <property type="entry name" value="HAD_Pex22"/>
    <property type="match status" value="1"/>
</dbReference>
<dbReference type="InterPro" id="IPR037485">
    <property type="entry name" value="PEX22"/>
</dbReference>
<sequence length="265" mass="29289">MASESAAAAASASSPAAARAGGGKDDELADLVRRIVDVLSRYSDRLPFDLDRQKLRSLTTLAAIAITIVFAWKLLRAPPEQPRRQRRRDAPSSSNTSSRSQPGALVGTDACSSVDSRAHEAINQLFQPVNLTLEQLVRHKLSEGRRVTCRLLGVILEETTPEELQNHVTVKPSVLEVLLEIAKICDVYLMEHVLDDESEVGLERAPVFSCYFIMLCTSILPSSYAYQIKFSFHCSSLFWNLEFALLQVCASLHSLVFGADHFNLT</sequence>
<dbReference type="PANTHER" id="PTHR34126">
    <property type="entry name" value="PEROXISOME BIOGENESIS PROTEIN 22"/>
    <property type="match status" value="1"/>
</dbReference>
<gene>
    <name evidence="2" type="primary">LOC125539810</name>
</gene>
<feature type="region of interest" description="Disordered" evidence="1">
    <location>
        <begin position="1"/>
        <end position="23"/>
    </location>
</feature>
<reference evidence="2" key="3">
    <citation type="submission" date="2022-06" db="UniProtKB">
        <authorList>
            <consortium name="EnsemblPlants"/>
        </authorList>
    </citation>
    <scope>IDENTIFICATION</scope>
</reference>
<dbReference type="EnsemblPlants" id="TuG1812G0200005245.01.T02">
    <property type="protein sequence ID" value="TuG1812G0200005245.01.T02"/>
    <property type="gene ID" value="TuG1812G0200005245.01"/>
</dbReference>
<evidence type="ECO:0000256" key="1">
    <source>
        <dbReference type="SAM" id="MobiDB-lite"/>
    </source>
</evidence>
<evidence type="ECO:0008006" key="4">
    <source>
        <dbReference type="Google" id="ProtNLM"/>
    </source>
</evidence>
<name>A0A8R7TMR4_TRIUA</name>